<dbReference type="OrthoDB" id="973913at2"/>
<evidence type="ECO:0000313" key="2">
    <source>
        <dbReference type="EMBL" id="RZF60287.1"/>
    </source>
</evidence>
<evidence type="ECO:0000313" key="3">
    <source>
        <dbReference type="Proteomes" id="UP000292855"/>
    </source>
</evidence>
<evidence type="ECO:0000256" key="1">
    <source>
        <dbReference type="SAM" id="SignalP"/>
    </source>
</evidence>
<protein>
    <submittedName>
        <fullName evidence="2">Uncharacterized protein</fullName>
    </submittedName>
</protein>
<proteinExistence type="predicted"/>
<feature type="chain" id="PRO_5020961358" evidence="1">
    <location>
        <begin position="23"/>
        <end position="534"/>
    </location>
</feature>
<feature type="signal peptide" evidence="1">
    <location>
        <begin position="1"/>
        <end position="22"/>
    </location>
</feature>
<dbReference type="AlphaFoldDB" id="A0A4Q6XUI9"/>
<dbReference type="PROSITE" id="PS51257">
    <property type="entry name" value="PROKAR_LIPOPROTEIN"/>
    <property type="match status" value="1"/>
</dbReference>
<comment type="caution">
    <text evidence="2">The sequence shown here is derived from an EMBL/GenBank/DDBJ whole genome shotgun (WGS) entry which is preliminary data.</text>
</comment>
<dbReference type="Proteomes" id="UP000292855">
    <property type="component" value="Unassembled WGS sequence"/>
</dbReference>
<reference evidence="2 3" key="1">
    <citation type="submission" date="2019-02" db="EMBL/GenBank/DDBJ databases">
        <authorList>
            <person name="Li Y."/>
        </authorList>
    </citation>
    <scope>NUCLEOTIDE SEQUENCE [LARGE SCALE GENOMIC DNA]</scope>
    <source>
        <strain evidence="2 3">30C10-4-7</strain>
    </source>
</reference>
<sequence length="534" mass="58889">MKNKTRLLFLLCCWVIVSFSCKDDFRTNPPGAPYDLRYVSVGNAREGGQIVTAPPTVQTGGLTPKFELIGISRSDGSSLDDSYLQYIRIGESHVVDIPISPDAGYVDEYGNPLTFFASENTASNGIITVAAGHTFTAGDYYFDIKVTTQDGVSKYETVFKKAFHLNVGPLLPTNLVYTPKNQNLVYGQMDSKTSAPLLPSANPDVTYELATEEDKLVIDGKTGEVSLSPNYVYSSYDTLMPVVRVVSNITGEEVLFDGKLTTIITDRPEVMPRETIYFFYPTLRTSGSYPTGGDGFTVQVIQRGIGDDIWGEIDNSSGRAFVAPPERPRENTTQTVLENQLHNGSNATTPTTSWMVTNTQDLTPFEYGYELSFDYYYMPHFQTYMADGRTPADMEVYISTDYTGGAIQDANGNWQNGTWTQVNDVMRCQRSEGTAGSNSSGAPWGPEFIGTPYPGDQKGADPEGRKRPELGTFYGKWVKCTYAIPVEQVSTTFTVAFKIASYFEGELLNNASAPGRGGIFFLSDFHYRAVEPEN</sequence>
<organism evidence="2 3">
    <name type="scientific">Sphingobacterium corticibacterium</name>
    <dbReference type="NCBI Taxonomy" id="2484746"/>
    <lineage>
        <taxon>Bacteria</taxon>
        <taxon>Pseudomonadati</taxon>
        <taxon>Bacteroidota</taxon>
        <taxon>Sphingobacteriia</taxon>
        <taxon>Sphingobacteriales</taxon>
        <taxon>Sphingobacteriaceae</taxon>
        <taxon>Sphingobacterium</taxon>
    </lineage>
</organism>
<dbReference type="EMBL" id="SGIT01000002">
    <property type="protein sequence ID" value="RZF60287.1"/>
    <property type="molecule type" value="Genomic_DNA"/>
</dbReference>
<keyword evidence="3" id="KW-1185">Reference proteome</keyword>
<accession>A0A4Q6XUI9</accession>
<gene>
    <name evidence="2" type="ORF">EWE74_14365</name>
</gene>
<name>A0A4Q6XUI9_9SPHI</name>
<keyword evidence="1" id="KW-0732">Signal</keyword>
<dbReference type="RefSeq" id="WP_130142203.1">
    <property type="nucleotide sequence ID" value="NZ_SGIT01000002.1"/>
</dbReference>